<comment type="caution">
    <text evidence="1">The sequence shown here is derived from an EMBL/GenBank/DDBJ whole genome shotgun (WGS) entry which is preliminary data.</text>
</comment>
<proteinExistence type="predicted"/>
<feature type="non-terminal residue" evidence="1">
    <location>
        <position position="1"/>
    </location>
</feature>
<feature type="non-terminal residue" evidence="1">
    <location>
        <position position="48"/>
    </location>
</feature>
<accession>A0ACA9P2Z9</accession>
<evidence type="ECO:0000313" key="2">
    <source>
        <dbReference type="Proteomes" id="UP000789366"/>
    </source>
</evidence>
<name>A0ACA9P2Z9_9GLOM</name>
<dbReference type="Proteomes" id="UP000789366">
    <property type="component" value="Unassembled WGS sequence"/>
</dbReference>
<dbReference type="EMBL" id="CAJVPW010018975">
    <property type="protein sequence ID" value="CAG8684356.1"/>
    <property type="molecule type" value="Genomic_DNA"/>
</dbReference>
<sequence>YVVGIIIRYIWDSDKTGIEPGVEKECEQKNSGGTSITTMYQNIWQFCF</sequence>
<organism evidence="1 2">
    <name type="scientific">Cetraspora pellucida</name>
    <dbReference type="NCBI Taxonomy" id="1433469"/>
    <lineage>
        <taxon>Eukaryota</taxon>
        <taxon>Fungi</taxon>
        <taxon>Fungi incertae sedis</taxon>
        <taxon>Mucoromycota</taxon>
        <taxon>Glomeromycotina</taxon>
        <taxon>Glomeromycetes</taxon>
        <taxon>Diversisporales</taxon>
        <taxon>Gigasporaceae</taxon>
        <taxon>Cetraspora</taxon>
    </lineage>
</organism>
<gene>
    <name evidence="1" type="ORF">SPELUC_LOCUS10333</name>
</gene>
<evidence type="ECO:0000313" key="1">
    <source>
        <dbReference type="EMBL" id="CAG8684356.1"/>
    </source>
</evidence>
<reference evidence="1" key="1">
    <citation type="submission" date="2021-06" db="EMBL/GenBank/DDBJ databases">
        <authorList>
            <person name="Kallberg Y."/>
            <person name="Tangrot J."/>
            <person name="Rosling A."/>
        </authorList>
    </citation>
    <scope>NUCLEOTIDE SEQUENCE</scope>
    <source>
        <strain evidence="1">28 12/20/2015</strain>
    </source>
</reference>
<keyword evidence="2" id="KW-1185">Reference proteome</keyword>
<protein>
    <submittedName>
        <fullName evidence="1">13614_t:CDS:1</fullName>
    </submittedName>
</protein>